<protein>
    <submittedName>
        <fullName evidence="2">Uncharacterized protein</fullName>
    </submittedName>
</protein>
<dbReference type="AlphaFoldDB" id="A0A921TE58"/>
<feature type="region of interest" description="Disordered" evidence="1">
    <location>
        <begin position="61"/>
        <end position="80"/>
    </location>
</feature>
<organism evidence="2 3">
    <name type="scientific">Profundibacterium mesophilum KAUST100406-0324</name>
    <dbReference type="NCBI Taxonomy" id="1037889"/>
    <lineage>
        <taxon>Bacteria</taxon>
        <taxon>Pseudomonadati</taxon>
        <taxon>Pseudomonadota</taxon>
        <taxon>Alphaproteobacteria</taxon>
        <taxon>Rhodobacterales</taxon>
        <taxon>Roseobacteraceae</taxon>
        <taxon>Profundibacterium</taxon>
    </lineage>
</organism>
<dbReference type="EMBL" id="APKE01000032">
    <property type="protein sequence ID" value="KAF0675074.1"/>
    <property type="molecule type" value="Genomic_DNA"/>
</dbReference>
<evidence type="ECO:0000313" key="2">
    <source>
        <dbReference type="EMBL" id="KAF0675074.1"/>
    </source>
</evidence>
<gene>
    <name evidence="2" type="ORF">PMES_02595</name>
</gene>
<evidence type="ECO:0000256" key="1">
    <source>
        <dbReference type="SAM" id="MobiDB-lite"/>
    </source>
</evidence>
<evidence type="ECO:0000313" key="3">
    <source>
        <dbReference type="Proteomes" id="UP000698242"/>
    </source>
</evidence>
<keyword evidence="3" id="KW-1185">Reference proteome</keyword>
<name>A0A921TE58_9RHOB</name>
<comment type="caution">
    <text evidence="2">The sequence shown here is derived from an EMBL/GenBank/DDBJ whole genome shotgun (WGS) entry which is preliminary data.</text>
</comment>
<proteinExistence type="predicted"/>
<sequence>MSKTLSDLAIYDLLVTFARDLETREAETRYGRHCLQSAAFCLAKIAATIAFRDEREQIRADEQAMKRARREARERGLDRE</sequence>
<reference evidence="2" key="1">
    <citation type="submission" date="2013-03" db="EMBL/GenBank/DDBJ databases">
        <title>Genome Sequence of the Profundibacterium mesophilum strain KAUST100406-0324T from Red Sea, a novel genus in the family Rhodobacteraceae.</title>
        <authorList>
            <person name="Essack M."/>
            <person name="Alam I."/>
            <person name="Lafi F."/>
            <person name="Alawi W."/>
            <person name="Kamanu F."/>
            <person name="Al-Suwailem A."/>
            <person name="Lee O.O."/>
            <person name="Xu Y."/>
            <person name="Bajic V."/>
            <person name="Qian P.-Y."/>
            <person name="Archer J."/>
        </authorList>
    </citation>
    <scope>NUCLEOTIDE SEQUENCE</scope>
    <source>
        <strain evidence="2">KAUST100406-0324</strain>
    </source>
</reference>
<accession>A0A921TE58</accession>
<dbReference type="Proteomes" id="UP000698242">
    <property type="component" value="Unassembled WGS sequence"/>
</dbReference>